<evidence type="ECO:0000256" key="1">
    <source>
        <dbReference type="ARBA" id="ARBA00004477"/>
    </source>
</evidence>
<evidence type="ECO:0000256" key="6">
    <source>
        <dbReference type="ARBA" id="ARBA00022824"/>
    </source>
</evidence>
<organism evidence="11">
    <name type="scientific">Mantoniella antarctica</name>
    <dbReference type="NCBI Taxonomy" id="81844"/>
    <lineage>
        <taxon>Eukaryota</taxon>
        <taxon>Viridiplantae</taxon>
        <taxon>Chlorophyta</taxon>
        <taxon>Mamiellophyceae</taxon>
        <taxon>Mamiellales</taxon>
        <taxon>Mamiellaceae</taxon>
        <taxon>Mantoniella</taxon>
    </lineage>
</organism>
<proteinExistence type="inferred from homology"/>
<comment type="pathway">
    <text evidence="2">Glycolipid biosynthesis; glycosylphosphatidylinositol-anchor biosynthesis.</text>
</comment>
<evidence type="ECO:0000313" key="11">
    <source>
        <dbReference type="EMBL" id="CAD8704537.1"/>
    </source>
</evidence>
<dbReference type="UniPathway" id="UPA00196"/>
<evidence type="ECO:0008006" key="12">
    <source>
        <dbReference type="Google" id="ProtNLM"/>
    </source>
</evidence>
<evidence type="ECO:0000256" key="5">
    <source>
        <dbReference type="ARBA" id="ARBA00022692"/>
    </source>
</evidence>
<accession>A0A7S0X6J6</accession>
<dbReference type="GO" id="GO:0016255">
    <property type="term" value="P:attachment of GPI anchor to protein"/>
    <property type="evidence" value="ECO:0007669"/>
    <property type="project" value="InterPro"/>
</dbReference>
<evidence type="ECO:0000256" key="7">
    <source>
        <dbReference type="ARBA" id="ARBA00022989"/>
    </source>
</evidence>
<evidence type="ECO:0000256" key="2">
    <source>
        <dbReference type="ARBA" id="ARBA00004687"/>
    </source>
</evidence>
<evidence type="ECO:0000256" key="3">
    <source>
        <dbReference type="ARBA" id="ARBA00005316"/>
    </source>
</evidence>
<sequence length="161" mass="16933">MELEVRSVAAAVSGFATWEVDALVRRRTAEGSAAAAASLASLAAVIASLPDMDVPPALAHSAEDALQAAAEARAAAAEGRLDAAAVAARAAHVAAESAFFHPDILSLLYFPSEYKMAVYIPLFLPTLMPILTGLAWDMKFFVRRRRCAASYRAATRAGAVE</sequence>
<comment type="subcellular location">
    <subcellularLocation>
        <location evidence="1">Endoplasmic reticulum membrane</location>
        <topology evidence="1">Multi-pass membrane protein</topology>
    </subcellularLocation>
</comment>
<evidence type="ECO:0000256" key="10">
    <source>
        <dbReference type="SAM" id="Phobius"/>
    </source>
</evidence>
<keyword evidence="8 10" id="KW-0472">Membrane</keyword>
<name>A0A7S0X6J6_9CHLO</name>
<dbReference type="EMBL" id="HBFC01012396">
    <property type="protein sequence ID" value="CAD8704537.1"/>
    <property type="molecule type" value="Transcribed_RNA"/>
</dbReference>
<keyword evidence="4" id="KW-0337">GPI-anchor biosynthesis</keyword>
<feature type="transmembrane region" description="Helical" evidence="10">
    <location>
        <begin position="116"/>
        <end position="136"/>
    </location>
</feature>
<keyword evidence="9" id="KW-0325">Glycoprotein</keyword>
<keyword evidence="5 10" id="KW-0812">Transmembrane</keyword>
<keyword evidence="6" id="KW-0256">Endoplasmic reticulum</keyword>
<dbReference type="InterPro" id="IPR019540">
    <property type="entry name" value="PtdIno-glycan_biosynth_class_S"/>
</dbReference>
<evidence type="ECO:0000256" key="9">
    <source>
        <dbReference type="ARBA" id="ARBA00023180"/>
    </source>
</evidence>
<dbReference type="PANTHER" id="PTHR21072:SF13">
    <property type="entry name" value="GPI TRANSAMIDASE COMPONENT PIG-S"/>
    <property type="match status" value="1"/>
</dbReference>
<comment type="similarity">
    <text evidence="3">Belongs to the PIGS family.</text>
</comment>
<evidence type="ECO:0000256" key="4">
    <source>
        <dbReference type="ARBA" id="ARBA00022502"/>
    </source>
</evidence>
<protein>
    <recommendedName>
        <fullName evidence="12">GPI transamidase component PIG-S</fullName>
    </recommendedName>
</protein>
<keyword evidence="7 10" id="KW-1133">Transmembrane helix</keyword>
<dbReference type="AlphaFoldDB" id="A0A7S0X6J6"/>
<dbReference type="GO" id="GO:0042765">
    <property type="term" value="C:GPI-anchor transamidase complex"/>
    <property type="evidence" value="ECO:0007669"/>
    <property type="project" value="InterPro"/>
</dbReference>
<gene>
    <name evidence="11" type="ORF">MANT1106_LOCUS7219</name>
</gene>
<dbReference type="Pfam" id="PF10510">
    <property type="entry name" value="PIG-S"/>
    <property type="match status" value="1"/>
</dbReference>
<evidence type="ECO:0000256" key="8">
    <source>
        <dbReference type="ARBA" id="ARBA00023136"/>
    </source>
</evidence>
<dbReference type="PANTHER" id="PTHR21072">
    <property type="entry name" value="GPI TRANSAMIDASE COMPONENT PIG-S"/>
    <property type="match status" value="1"/>
</dbReference>
<dbReference type="GO" id="GO:0006506">
    <property type="term" value="P:GPI anchor biosynthetic process"/>
    <property type="evidence" value="ECO:0007669"/>
    <property type="project" value="UniProtKB-UniPathway"/>
</dbReference>
<reference evidence="11" key="1">
    <citation type="submission" date="2021-01" db="EMBL/GenBank/DDBJ databases">
        <authorList>
            <person name="Corre E."/>
            <person name="Pelletier E."/>
            <person name="Niang G."/>
            <person name="Scheremetjew M."/>
            <person name="Finn R."/>
            <person name="Kale V."/>
            <person name="Holt S."/>
            <person name="Cochrane G."/>
            <person name="Meng A."/>
            <person name="Brown T."/>
            <person name="Cohen L."/>
        </authorList>
    </citation>
    <scope>NUCLEOTIDE SEQUENCE</scope>
    <source>
        <strain evidence="11">SL-175</strain>
    </source>
</reference>